<comment type="caution">
    <text evidence="1">The sequence shown here is derived from an EMBL/GenBank/DDBJ whole genome shotgun (WGS) entry which is preliminary data.</text>
</comment>
<sequence>SKPFVTRANLHGPGAKTSHFNANMDNGAMVNVLDLKAYRKVARHLKTLTPSKRILRMANGSEVPLHGIWTGTFQWEKVKVRTSFEVFDSGGSWSLLIGKPLLEQLQATHNYTNDTI</sequence>
<dbReference type="OrthoDB" id="3262237at2759"/>
<feature type="non-terminal residue" evidence="1">
    <location>
        <position position="1"/>
    </location>
</feature>
<dbReference type="AlphaFoldDB" id="A0A9P7F1I8"/>
<gene>
    <name evidence="1" type="ORF">F5147DRAFT_555589</name>
</gene>
<dbReference type="EMBL" id="JABBWM010000053">
    <property type="protein sequence ID" value="KAG2100647.1"/>
    <property type="molecule type" value="Genomic_DNA"/>
</dbReference>
<dbReference type="InterPro" id="IPR021109">
    <property type="entry name" value="Peptidase_aspartic_dom_sf"/>
</dbReference>
<proteinExistence type="predicted"/>
<name>A0A9P7F1I8_9AGAM</name>
<feature type="non-terminal residue" evidence="1">
    <location>
        <position position="116"/>
    </location>
</feature>
<dbReference type="RefSeq" id="XP_041289590.1">
    <property type="nucleotide sequence ID" value="XM_041430500.1"/>
</dbReference>
<accession>A0A9P7F1I8</accession>
<evidence type="ECO:0000313" key="1">
    <source>
        <dbReference type="EMBL" id="KAG2100647.1"/>
    </source>
</evidence>
<dbReference type="GeneID" id="64692759"/>
<dbReference type="Proteomes" id="UP000823399">
    <property type="component" value="Unassembled WGS sequence"/>
</dbReference>
<organism evidence="1 2">
    <name type="scientific">Suillus discolor</name>
    <dbReference type="NCBI Taxonomy" id="1912936"/>
    <lineage>
        <taxon>Eukaryota</taxon>
        <taxon>Fungi</taxon>
        <taxon>Dikarya</taxon>
        <taxon>Basidiomycota</taxon>
        <taxon>Agaricomycotina</taxon>
        <taxon>Agaricomycetes</taxon>
        <taxon>Agaricomycetidae</taxon>
        <taxon>Boletales</taxon>
        <taxon>Suillineae</taxon>
        <taxon>Suillaceae</taxon>
        <taxon>Suillus</taxon>
    </lineage>
</organism>
<protein>
    <submittedName>
        <fullName evidence="1">Uncharacterized protein</fullName>
    </submittedName>
</protein>
<dbReference type="Gene3D" id="2.40.70.10">
    <property type="entry name" value="Acid Proteases"/>
    <property type="match status" value="1"/>
</dbReference>
<keyword evidence="2" id="KW-1185">Reference proteome</keyword>
<reference evidence="1" key="1">
    <citation type="journal article" date="2020" name="New Phytol.">
        <title>Comparative genomics reveals dynamic genome evolution in host specialist ectomycorrhizal fungi.</title>
        <authorList>
            <person name="Lofgren L.A."/>
            <person name="Nguyen N.H."/>
            <person name="Vilgalys R."/>
            <person name="Ruytinx J."/>
            <person name="Liao H.L."/>
            <person name="Branco S."/>
            <person name="Kuo A."/>
            <person name="LaButti K."/>
            <person name="Lipzen A."/>
            <person name="Andreopoulos W."/>
            <person name="Pangilinan J."/>
            <person name="Riley R."/>
            <person name="Hundley H."/>
            <person name="Na H."/>
            <person name="Barry K."/>
            <person name="Grigoriev I.V."/>
            <person name="Stajich J.E."/>
            <person name="Kennedy P.G."/>
        </authorList>
    </citation>
    <scope>NUCLEOTIDE SEQUENCE</scope>
    <source>
        <strain evidence="1">FC423</strain>
    </source>
</reference>
<evidence type="ECO:0000313" key="2">
    <source>
        <dbReference type="Proteomes" id="UP000823399"/>
    </source>
</evidence>